<dbReference type="InterPro" id="IPR017853">
    <property type="entry name" value="GH"/>
</dbReference>
<dbReference type="Gene3D" id="3.20.20.80">
    <property type="entry name" value="Glycosidases"/>
    <property type="match status" value="1"/>
</dbReference>
<organism evidence="2 3">
    <name type="scientific">Candidatus Merdivicinus excrementipullorum</name>
    <dbReference type="NCBI Taxonomy" id="2840867"/>
    <lineage>
        <taxon>Bacteria</taxon>
        <taxon>Bacillati</taxon>
        <taxon>Bacillota</taxon>
        <taxon>Clostridia</taxon>
        <taxon>Eubacteriales</taxon>
        <taxon>Oscillospiraceae</taxon>
        <taxon>Oscillospiraceae incertae sedis</taxon>
        <taxon>Candidatus Merdivicinus</taxon>
    </lineage>
</organism>
<proteinExistence type="predicted"/>
<evidence type="ECO:0000259" key="1">
    <source>
        <dbReference type="Pfam" id="PF13320"/>
    </source>
</evidence>
<dbReference type="SUPFAM" id="SSF51445">
    <property type="entry name" value="(Trans)glycosidases"/>
    <property type="match status" value="1"/>
</dbReference>
<feature type="domain" description="Glycoside hydrolase 123 catalytic" evidence="1">
    <location>
        <begin position="176"/>
        <end position="507"/>
    </location>
</feature>
<evidence type="ECO:0000313" key="3">
    <source>
        <dbReference type="Proteomes" id="UP000824002"/>
    </source>
</evidence>
<dbReference type="EMBL" id="DVJP01000058">
    <property type="protein sequence ID" value="HIS76922.1"/>
    <property type="molecule type" value="Genomic_DNA"/>
</dbReference>
<gene>
    <name evidence="2" type="ORF">IAB51_08950</name>
</gene>
<accession>A0A9D1FNG5</accession>
<dbReference type="InterPro" id="IPR025150">
    <property type="entry name" value="GH123_cat"/>
</dbReference>
<comment type="caution">
    <text evidence="2">The sequence shown here is derived from an EMBL/GenBank/DDBJ whole genome shotgun (WGS) entry which is preliminary data.</text>
</comment>
<sequence length="555" mass="63472">MIDHLLIVSGLEKVFLDERPAEYSGKFSMLRKDQLSFQIAFYMNTPGGDKAWRNVRVKVSSPLEKWLNVTQVKSVPSQYPVANTADGNFLRTAPGLYPDLLAPLPEEGVRMAPQCWNAVWIQLLSDETTPAGEFPVTVTVSAETTYGGQWEEHSVTVPVEVIGASLPEQKLIHTEWFYCDCIADYYHVTPWSEEHWKLVEGQIRTAAKYGVNMLLTPIFTPALDTAVGHERTTVQLVDVTRENGKYSFGFEKLERWVKLCLSCGIKYFEMAHLYTQWGAKHCPKIMAMDNGQYRRIFGWESDAVSPEYREFLAAFLPALTAELDRLGLSKDQVRFHVSDEPGADILEQYDACKKQIAEYLRGYPLMDALSDYSFFKQGVCEHPVVALNHVTPFLENNVEDLWVYYCVGQNYQVSNRFMCMPSARNRILGAQLYKYRVKGFLQWGFNFYNSQLSLRHIDPFAVTDADCGLPSGDPFLVYPGDNGEPWDSIRLRVFYDGLNDQRALELLESLTGREFVLELLEGGLSKELTFFEYPTEAAYLLNLRNRVNEEIRKRA</sequence>
<protein>
    <submittedName>
        <fullName evidence="2">DUF4091 domain-containing protein</fullName>
    </submittedName>
</protein>
<reference evidence="2" key="1">
    <citation type="submission" date="2020-10" db="EMBL/GenBank/DDBJ databases">
        <authorList>
            <person name="Gilroy R."/>
        </authorList>
    </citation>
    <scope>NUCLEOTIDE SEQUENCE</scope>
    <source>
        <strain evidence="2">CHK199-13235</strain>
    </source>
</reference>
<dbReference type="Pfam" id="PF13320">
    <property type="entry name" value="GH123_cat"/>
    <property type="match status" value="1"/>
</dbReference>
<evidence type="ECO:0000313" key="2">
    <source>
        <dbReference type="EMBL" id="HIS76922.1"/>
    </source>
</evidence>
<dbReference type="Proteomes" id="UP000824002">
    <property type="component" value="Unassembled WGS sequence"/>
</dbReference>
<dbReference type="AlphaFoldDB" id="A0A9D1FNG5"/>
<name>A0A9D1FNG5_9FIRM</name>
<reference evidence="2" key="2">
    <citation type="journal article" date="2021" name="PeerJ">
        <title>Extensive microbial diversity within the chicken gut microbiome revealed by metagenomics and culture.</title>
        <authorList>
            <person name="Gilroy R."/>
            <person name="Ravi A."/>
            <person name="Getino M."/>
            <person name="Pursley I."/>
            <person name="Horton D.L."/>
            <person name="Alikhan N.F."/>
            <person name="Baker D."/>
            <person name="Gharbi K."/>
            <person name="Hall N."/>
            <person name="Watson M."/>
            <person name="Adriaenssens E.M."/>
            <person name="Foster-Nyarko E."/>
            <person name="Jarju S."/>
            <person name="Secka A."/>
            <person name="Antonio M."/>
            <person name="Oren A."/>
            <person name="Chaudhuri R.R."/>
            <person name="La Ragione R."/>
            <person name="Hildebrand F."/>
            <person name="Pallen M.J."/>
        </authorList>
    </citation>
    <scope>NUCLEOTIDE SEQUENCE</scope>
    <source>
        <strain evidence="2">CHK199-13235</strain>
    </source>
</reference>